<dbReference type="Proteomes" id="UP000019140">
    <property type="component" value="Unassembled WGS sequence"/>
</dbReference>
<proteinExistence type="predicted"/>
<evidence type="ECO:0000259" key="1">
    <source>
        <dbReference type="Pfam" id="PF01850"/>
    </source>
</evidence>
<dbReference type="HOGENOM" id="CLU_136715_1_1_7"/>
<sequence>NAPNPKDRHHRQAQNMAQELAGSQFWTTDFALAEVANLMSAVRTRRQVADLLRALEQSPDTTIIRSTPDLFERALSMYEQYDDKDWSLTDCLSFVVMREHTLTEALTHDHHFAQAGFLPLFRENAS</sequence>
<evidence type="ECO:0000313" key="3">
    <source>
        <dbReference type="Proteomes" id="UP000019140"/>
    </source>
</evidence>
<dbReference type="SUPFAM" id="SSF88723">
    <property type="entry name" value="PIN domain-like"/>
    <property type="match status" value="1"/>
</dbReference>
<dbReference type="Pfam" id="PF01850">
    <property type="entry name" value="PIN"/>
    <property type="match status" value="1"/>
</dbReference>
<comment type="caution">
    <text evidence="2">The sequence shown here is derived from an EMBL/GenBank/DDBJ whole genome shotgun (WGS) entry which is preliminary data.</text>
</comment>
<reference evidence="2 3" key="1">
    <citation type="journal article" date="2014" name="Nature">
        <title>An environmental bacterial taxon with a large and distinct metabolic repertoire.</title>
        <authorList>
            <person name="Wilson M.C."/>
            <person name="Mori T."/>
            <person name="Ruckert C."/>
            <person name="Uria A.R."/>
            <person name="Helf M.J."/>
            <person name="Takada K."/>
            <person name="Gernert C."/>
            <person name="Steffens U.A."/>
            <person name="Heycke N."/>
            <person name="Schmitt S."/>
            <person name="Rinke C."/>
            <person name="Helfrich E.J."/>
            <person name="Brachmann A.O."/>
            <person name="Gurgui C."/>
            <person name="Wakimoto T."/>
            <person name="Kracht M."/>
            <person name="Crusemann M."/>
            <person name="Hentschel U."/>
            <person name="Abe I."/>
            <person name="Matsunaga S."/>
            <person name="Kalinowski J."/>
            <person name="Takeyama H."/>
            <person name="Piel J."/>
        </authorList>
    </citation>
    <scope>NUCLEOTIDE SEQUENCE [LARGE SCALE GENOMIC DNA]</scope>
    <source>
        <strain evidence="3">TSY2</strain>
    </source>
</reference>
<dbReference type="Gene3D" id="3.40.50.1010">
    <property type="entry name" value="5'-nuclease"/>
    <property type="match status" value="1"/>
</dbReference>
<name>W4LFJ4_9BACT</name>
<dbReference type="AlphaFoldDB" id="W4LFJ4"/>
<dbReference type="InterPro" id="IPR002716">
    <property type="entry name" value="PIN_dom"/>
</dbReference>
<dbReference type="GO" id="GO:0004521">
    <property type="term" value="F:RNA endonuclease activity"/>
    <property type="evidence" value="ECO:0007669"/>
    <property type="project" value="InterPro"/>
</dbReference>
<gene>
    <name evidence="2" type="ORF">ETSY2_45995</name>
</gene>
<dbReference type="InterPro" id="IPR029060">
    <property type="entry name" value="PIN-like_dom_sf"/>
</dbReference>
<dbReference type="EMBL" id="AZHX01002153">
    <property type="protein sequence ID" value="ETW96679.1"/>
    <property type="molecule type" value="Genomic_DNA"/>
</dbReference>
<keyword evidence="3" id="KW-1185">Reference proteome</keyword>
<feature type="non-terminal residue" evidence="2">
    <location>
        <position position="1"/>
    </location>
</feature>
<accession>W4LFJ4</accession>
<protein>
    <recommendedName>
        <fullName evidence="1">PIN domain-containing protein</fullName>
    </recommendedName>
</protein>
<feature type="domain" description="PIN" evidence="1">
    <location>
        <begin position="9"/>
        <end position="117"/>
    </location>
</feature>
<evidence type="ECO:0000313" key="2">
    <source>
        <dbReference type="EMBL" id="ETW96679.1"/>
    </source>
</evidence>
<organism evidence="2 3">
    <name type="scientific">Candidatus Entotheonella gemina</name>
    <dbReference type="NCBI Taxonomy" id="1429439"/>
    <lineage>
        <taxon>Bacteria</taxon>
        <taxon>Pseudomonadati</taxon>
        <taxon>Nitrospinota/Tectimicrobiota group</taxon>
        <taxon>Candidatus Tectimicrobiota</taxon>
        <taxon>Candidatus Entotheonellia</taxon>
        <taxon>Candidatus Entotheonellales</taxon>
        <taxon>Candidatus Entotheonellaceae</taxon>
        <taxon>Candidatus Entotheonella</taxon>
    </lineage>
</organism>
<dbReference type="InterPro" id="IPR039018">
    <property type="entry name" value="VapC20-like"/>
</dbReference>
<dbReference type="GO" id="GO:0016075">
    <property type="term" value="P:rRNA catabolic process"/>
    <property type="evidence" value="ECO:0007669"/>
    <property type="project" value="TreeGrafter"/>
</dbReference>
<dbReference type="PANTHER" id="PTHR42188:SF1">
    <property type="entry name" value="23S RRNA-SPECIFIC ENDONUCLEASE VAPC20"/>
    <property type="match status" value="1"/>
</dbReference>
<dbReference type="PANTHER" id="PTHR42188">
    <property type="entry name" value="23S RRNA-SPECIFIC ENDONUCLEASE VAPC20"/>
    <property type="match status" value="1"/>
</dbReference>